<dbReference type="SMART" id="SM00740">
    <property type="entry name" value="PASTA"/>
    <property type="match status" value="4"/>
</dbReference>
<feature type="domain" description="PASTA" evidence="3">
    <location>
        <begin position="125"/>
        <end position="191"/>
    </location>
</feature>
<evidence type="ECO:0000313" key="5">
    <source>
        <dbReference type="Proteomes" id="UP000664632"/>
    </source>
</evidence>
<feature type="compositionally biased region" description="Basic and acidic residues" evidence="1">
    <location>
        <begin position="12"/>
        <end position="29"/>
    </location>
</feature>
<reference evidence="4 5" key="1">
    <citation type="submission" date="2021-03" db="EMBL/GenBank/DDBJ databases">
        <title>Enterococcal diversity collection.</title>
        <authorList>
            <person name="Gilmore M.S."/>
            <person name="Schwartzman J."/>
            <person name="Van Tyne D."/>
            <person name="Martin M."/>
            <person name="Earl A.M."/>
            <person name="Manson A.L."/>
            <person name="Straub T."/>
            <person name="Salamzade R."/>
            <person name="Saavedra J."/>
            <person name="Lebreton F."/>
            <person name="Prichula J."/>
            <person name="Schaufler K."/>
            <person name="Gaca A."/>
            <person name="Sgardioli B."/>
            <person name="Wagenaar J."/>
            <person name="Strong T."/>
        </authorList>
    </citation>
    <scope>NUCLEOTIDE SEQUENCE [LARGE SCALE GENOMIC DNA]</scope>
    <source>
        <strain evidence="4 5">DIV0869a</strain>
    </source>
</reference>
<keyword evidence="2" id="KW-1133">Transmembrane helix</keyword>
<feature type="compositionally biased region" description="Polar residues" evidence="1">
    <location>
        <begin position="30"/>
        <end position="41"/>
    </location>
</feature>
<dbReference type="PROSITE" id="PS51178">
    <property type="entry name" value="PASTA"/>
    <property type="match status" value="2"/>
</dbReference>
<feature type="domain" description="PASTA" evidence="3">
    <location>
        <begin position="267"/>
        <end position="339"/>
    </location>
</feature>
<evidence type="ECO:0000256" key="2">
    <source>
        <dbReference type="SAM" id="Phobius"/>
    </source>
</evidence>
<feature type="compositionally biased region" description="Polar residues" evidence="1">
    <location>
        <begin position="1"/>
        <end position="11"/>
    </location>
</feature>
<dbReference type="CDD" id="cd06577">
    <property type="entry name" value="PASTA_pknB"/>
    <property type="match status" value="2"/>
</dbReference>
<feature type="compositionally biased region" description="Polar residues" evidence="1">
    <location>
        <begin position="66"/>
        <end position="84"/>
    </location>
</feature>
<keyword evidence="5" id="KW-1185">Reference proteome</keyword>
<protein>
    <submittedName>
        <fullName evidence="4">PASTA domain-containing protein</fullName>
    </submittedName>
</protein>
<dbReference type="Pfam" id="PF03793">
    <property type="entry name" value="PASTA"/>
    <property type="match status" value="3"/>
</dbReference>
<proteinExistence type="predicted"/>
<keyword evidence="2" id="KW-0812">Transmembrane</keyword>
<comment type="caution">
    <text evidence="4">The sequence shown here is derived from an EMBL/GenBank/DDBJ whole genome shotgun (WGS) entry which is preliminary data.</text>
</comment>
<gene>
    <name evidence="4" type="ORF">JZO69_00100</name>
</gene>
<feature type="region of interest" description="Disordered" evidence="1">
    <location>
        <begin position="1"/>
        <end position="96"/>
    </location>
</feature>
<feature type="transmembrane region" description="Helical" evidence="2">
    <location>
        <begin position="105"/>
        <end position="124"/>
    </location>
</feature>
<accession>A0ABS3GU31</accession>
<dbReference type="Proteomes" id="UP000664632">
    <property type="component" value="Unassembled WGS sequence"/>
</dbReference>
<evidence type="ECO:0000256" key="1">
    <source>
        <dbReference type="SAM" id="MobiDB-lite"/>
    </source>
</evidence>
<feature type="compositionally biased region" description="Polar residues" evidence="1">
    <location>
        <begin position="479"/>
        <end position="490"/>
    </location>
</feature>
<dbReference type="RefSeq" id="WP_207110864.1">
    <property type="nucleotide sequence ID" value="NZ_JAFLWD010000001.1"/>
</dbReference>
<feature type="region of interest" description="Disordered" evidence="1">
    <location>
        <begin position="479"/>
        <end position="504"/>
    </location>
</feature>
<organism evidence="4 5">
    <name type="scientific">Candidatus Enterococcus ikei</name>
    <dbReference type="NCBI Taxonomy" id="2815326"/>
    <lineage>
        <taxon>Bacteria</taxon>
        <taxon>Bacillati</taxon>
        <taxon>Bacillota</taxon>
        <taxon>Bacilli</taxon>
        <taxon>Lactobacillales</taxon>
        <taxon>Enterococcaceae</taxon>
        <taxon>Enterococcus</taxon>
    </lineage>
</organism>
<evidence type="ECO:0000313" key="4">
    <source>
        <dbReference type="EMBL" id="MBO0438762.1"/>
    </source>
</evidence>
<dbReference type="InterPro" id="IPR005543">
    <property type="entry name" value="PASTA_dom"/>
</dbReference>
<dbReference type="EMBL" id="JAFLWD010000001">
    <property type="protein sequence ID" value="MBO0438762.1"/>
    <property type="molecule type" value="Genomic_DNA"/>
</dbReference>
<name>A0ABS3GU31_9ENTE</name>
<keyword evidence="2" id="KW-0472">Membrane</keyword>
<sequence length="504" mass="56258">MSDFLSNFNKSNYDDTKEKKLREDTDKQEATQQESTSSPSNKPFGESKSEPQTRFGPVNVAEPKVDSSSASFETEQAATSQTRRSQTEDGTEIDPTYHKKRKQKFLLIGMGTFVALCILYFGYYQMTHVALPDFSGKDLAKARTWATENKVKLKVDQTYSKKIEANKVISQKSKKGSKIKKGAELTVESSMGADPEEKLKLPDFMTMKKSEAEKWIKDNKAENISLIDEYSDSLEKGKAARFEIVNKEVTKENYKRKDKANIYYSKGKETFEKNISVPDFTKKMKTEVESWAKTNDIKVTYEEASSAEIPVESIISQSIAKDQKVAKKDSITVTVSLGKGYTVPNFAEYKQEEAATAVEGLTVQAKSVFTNNVAYGQLISQSVEAGTQLTSKDELKVNVYYSAGQPYLKDLRGSTLEGDLQKQFYEEFQSKGANIKYTVRYVDSAEPKGTVVGMSAYNLYVPLDYTVSLDISLGNLAGASNYTPKSPSENGTEKESESKSISQK</sequence>
<dbReference type="Gene3D" id="3.30.10.20">
    <property type="match status" value="3"/>
</dbReference>
<evidence type="ECO:0000259" key="3">
    <source>
        <dbReference type="PROSITE" id="PS51178"/>
    </source>
</evidence>